<dbReference type="SUPFAM" id="SSF56487">
    <property type="entry name" value="SRCR-like"/>
    <property type="match status" value="2"/>
</dbReference>
<dbReference type="PROSITE" id="PS51257">
    <property type="entry name" value="PROKAR_LIPOPROTEIN"/>
    <property type="match status" value="1"/>
</dbReference>
<feature type="domain" description="SRCR" evidence="11">
    <location>
        <begin position="48"/>
        <end position="100"/>
    </location>
</feature>
<keyword evidence="4" id="KW-0677">Repeat</keyword>
<feature type="non-terminal residue" evidence="12">
    <location>
        <position position="232"/>
    </location>
</feature>
<gene>
    <name evidence="12" type="ORF">GBAR_LOCUS10356</name>
</gene>
<dbReference type="PRINTS" id="PR00258">
    <property type="entry name" value="SPERACTRCPTR"/>
</dbReference>
<reference evidence="12" key="1">
    <citation type="submission" date="2023-03" db="EMBL/GenBank/DDBJ databases">
        <authorList>
            <person name="Steffen K."/>
            <person name="Cardenas P."/>
        </authorList>
    </citation>
    <scope>NUCLEOTIDE SEQUENCE</scope>
</reference>
<dbReference type="InterPro" id="IPR036772">
    <property type="entry name" value="SRCR-like_dom_sf"/>
</dbReference>
<evidence type="ECO:0000313" key="13">
    <source>
        <dbReference type="Proteomes" id="UP001174909"/>
    </source>
</evidence>
<evidence type="ECO:0000256" key="7">
    <source>
        <dbReference type="ARBA" id="ARBA00023157"/>
    </source>
</evidence>
<feature type="disulfide bond" evidence="9">
    <location>
        <begin position="201"/>
        <end position="211"/>
    </location>
</feature>
<dbReference type="Gene3D" id="3.10.250.10">
    <property type="entry name" value="SRCR-like domain"/>
    <property type="match status" value="2"/>
</dbReference>
<name>A0AA35WJR4_GEOBA</name>
<evidence type="ECO:0000256" key="3">
    <source>
        <dbReference type="ARBA" id="ARBA00022729"/>
    </source>
</evidence>
<dbReference type="PROSITE" id="PS00420">
    <property type="entry name" value="SRCR_1"/>
    <property type="match status" value="1"/>
</dbReference>
<evidence type="ECO:0000256" key="4">
    <source>
        <dbReference type="ARBA" id="ARBA00022737"/>
    </source>
</evidence>
<proteinExistence type="predicted"/>
<keyword evidence="13" id="KW-1185">Reference proteome</keyword>
<dbReference type="Pfam" id="PF00530">
    <property type="entry name" value="SRCR"/>
    <property type="match status" value="2"/>
</dbReference>
<evidence type="ECO:0000256" key="8">
    <source>
        <dbReference type="ARBA" id="ARBA00023180"/>
    </source>
</evidence>
<organism evidence="12 13">
    <name type="scientific">Geodia barretti</name>
    <name type="common">Barrett's horny sponge</name>
    <dbReference type="NCBI Taxonomy" id="519541"/>
    <lineage>
        <taxon>Eukaryota</taxon>
        <taxon>Metazoa</taxon>
        <taxon>Porifera</taxon>
        <taxon>Demospongiae</taxon>
        <taxon>Heteroscleromorpha</taxon>
        <taxon>Tetractinellida</taxon>
        <taxon>Astrophorina</taxon>
        <taxon>Geodiidae</taxon>
        <taxon>Geodia</taxon>
    </lineage>
</organism>
<dbReference type="FunFam" id="3.10.250.10:FF:000016">
    <property type="entry name" value="Scavenger receptor cysteine-rich protein type 12"/>
    <property type="match status" value="1"/>
</dbReference>
<comment type="subcellular location">
    <subcellularLocation>
        <location evidence="1">Membrane</location>
        <topology evidence="1">Single-pass membrane protein</topology>
    </subcellularLocation>
</comment>
<keyword evidence="8" id="KW-0325">Glycoprotein</keyword>
<evidence type="ECO:0000256" key="10">
    <source>
        <dbReference type="SAM" id="Phobius"/>
    </source>
</evidence>
<keyword evidence="12" id="KW-0675">Receptor</keyword>
<keyword evidence="2 10" id="KW-0812">Transmembrane</keyword>
<feature type="transmembrane region" description="Helical" evidence="10">
    <location>
        <begin position="23"/>
        <end position="42"/>
    </location>
</feature>
<evidence type="ECO:0000256" key="1">
    <source>
        <dbReference type="ARBA" id="ARBA00004167"/>
    </source>
</evidence>
<sequence length="232" mass="25339">MRDTPPHSRVSVTLNKPNSAMQVWQASAAFVLFSCMTTSLVLGQGITVRLVNNVTSGLGSQYEGRVEIYRNGTWGTVCSVGWDLEDANVACVVAGFETAVRPVTDGFYGPADHGDAPYYPIRLNNGTATSNTTGGQLRHGRVEVYINDTWGTICNYGWGIEDADLACRQLGFFGALFSSSQSGYPVDTNDSVPIYWSQVLCHGDELSLSECHRSTQYYCYHYHDATVFCAGV</sequence>
<protein>
    <submittedName>
        <fullName evidence="12">Scavenger receptor cysteine-rich domain superfamily protein</fullName>
    </submittedName>
</protein>
<dbReference type="GO" id="GO:0016020">
    <property type="term" value="C:membrane"/>
    <property type="evidence" value="ECO:0007669"/>
    <property type="project" value="UniProtKB-SubCell"/>
</dbReference>
<keyword evidence="6 10" id="KW-0472">Membrane</keyword>
<evidence type="ECO:0000256" key="9">
    <source>
        <dbReference type="PROSITE-ProRule" id="PRU00196"/>
    </source>
</evidence>
<comment type="caution">
    <text evidence="12">The sequence shown here is derived from an EMBL/GenBank/DDBJ whole genome shotgun (WGS) entry which is preliminary data.</text>
</comment>
<accession>A0AA35WJR4</accession>
<evidence type="ECO:0000259" key="11">
    <source>
        <dbReference type="PROSITE" id="PS50287"/>
    </source>
</evidence>
<evidence type="ECO:0000256" key="2">
    <source>
        <dbReference type="ARBA" id="ARBA00022692"/>
    </source>
</evidence>
<comment type="caution">
    <text evidence="9">Lacks conserved residue(s) required for the propagation of feature annotation.</text>
</comment>
<keyword evidence="7 9" id="KW-1015">Disulfide bond</keyword>
<dbReference type="SMART" id="SM00202">
    <property type="entry name" value="SR"/>
    <property type="match status" value="2"/>
</dbReference>
<evidence type="ECO:0000256" key="5">
    <source>
        <dbReference type="ARBA" id="ARBA00022989"/>
    </source>
</evidence>
<keyword evidence="3" id="KW-0732">Signal</keyword>
<evidence type="ECO:0000256" key="6">
    <source>
        <dbReference type="ARBA" id="ARBA00023136"/>
    </source>
</evidence>
<dbReference type="InterPro" id="IPR001190">
    <property type="entry name" value="SRCR"/>
</dbReference>
<keyword evidence="5 10" id="KW-1133">Transmembrane helix</keyword>
<evidence type="ECO:0000313" key="12">
    <source>
        <dbReference type="EMBL" id="CAI8016960.1"/>
    </source>
</evidence>
<dbReference type="PROSITE" id="PS50287">
    <property type="entry name" value="SRCR_2"/>
    <property type="match status" value="2"/>
</dbReference>
<dbReference type="AlphaFoldDB" id="A0AA35WJR4"/>
<feature type="domain" description="SRCR" evidence="11">
    <location>
        <begin position="121"/>
        <end position="230"/>
    </location>
</feature>
<dbReference type="EMBL" id="CASHTH010001579">
    <property type="protein sequence ID" value="CAI8016960.1"/>
    <property type="molecule type" value="Genomic_DNA"/>
</dbReference>
<dbReference type="Proteomes" id="UP001174909">
    <property type="component" value="Unassembled WGS sequence"/>
</dbReference>
<dbReference type="PANTHER" id="PTHR19331">
    <property type="entry name" value="SCAVENGER RECEPTOR DOMAIN-CONTAINING"/>
    <property type="match status" value="1"/>
</dbReference>